<dbReference type="GO" id="GO:0046872">
    <property type="term" value="F:metal ion binding"/>
    <property type="evidence" value="ECO:0007669"/>
    <property type="project" value="UniProtKB-KW"/>
</dbReference>
<dbReference type="FunFam" id="3.60.21.10:FF:000020">
    <property type="entry name" value="NT5E isoform 4"/>
    <property type="match status" value="1"/>
</dbReference>
<dbReference type="OrthoDB" id="7722975at2759"/>
<evidence type="ECO:0000313" key="12">
    <source>
        <dbReference type="Proteomes" id="UP000694844"/>
    </source>
</evidence>
<dbReference type="GO" id="GO:0008253">
    <property type="term" value="F:5'-nucleotidase activity"/>
    <property type="evidence" value="ECO:0007669"/>
    <property type="project" value="UniProtKB-EC"/>
</dbReference>
<dbReference type="InterPro" id="IPR006179">
    <property type="entry name" value="5_nucleotidase/apyrase"/>
</dbReference>
<dbReference type="KEGG" id="cvn:111113806"/>
<name>A0A8B8BWY6_CRAVI</name>
<comment type="catalytic activity">
    <reaction evidence="1">
        <text>a ribonucleoside 5'-phosphate + H2O = a ribonucleoside + phosphate</text>
        <dbReference type="Rhea" id="RHEA:12484"/>
        <dbReference type="ChEBI" id="CHEBI:15377"/>
        <dbReference type="ChEBI" id="CHEBI:18254"/>
        <dbReference type="ChEBI" id="CHEBI:43474"/>
        <dbReference type="ChEBI" id="CHEBI:58043"/>
        <dbReference type="EC" id="3.1.3.5"/>
    </reaction>
</comment>
<dbReference type="GO" id="GO:0000166">
    <property type="term" value="F:nucleotide binding"/>
    <property type="evidence" value="ECO:0007669"/>
    <property type="project" value="UniProtKB-KW"/>
</dbReference>
<dbReference type="SUPFAM" id="SSF55816">
    <property type="entry name" value="5'-nucleotidase (syn. UDP-sugar hydrolase), C-terminal domain"/>
    <property type="match status" value="1"/>
</dbReference>
<evidence type="ECO:0000256" key="5">
    <source>
        <dbReference type="ARBA" id="ARBA00022729"/>
    </source>
</evidence>
<sequence length="462" mass="50988">MNAYGGQCTSDTCFGGAARIQEIRNQFPNTVLLDAGDQFQGTLWFYHYDGNITYTLMNELNYDCMALGNHKFDLRIDGLRPFLEHVNFPIVSANIDTSYKPSISPRISKRTIIRVGGQQLGIVGYTTKDTPIISTPGSLVFHDEVSCVRGEVQSLTSSGINKIIALGHAGFEVDKKIAEIDGVDIVIGGHTNTFLYTGTPPSNEKPLGKYPHIVQKPGGWQTLVVQDYAFGKYLGFLQVKFDENGVVMEYGGNPILLNNSIPEDTDLKSKVDVLYSSIEKSAKKPVGRTLVTLDHAPCRLRECNLGQILLGQILEAQPFSNTLETILLQGRYLRQTLEISAASYNVEEAEGAFLQVSGDIPEYKLLDDDKMYRIILSNFILNGGDGYSVIRDHAQQDHIVGNLDTDAFAAYVTDMSPLYTALESRIQLVDGSNPCGQGRSQPGNKVFAKNGSESWRRRKAKP</sequence>
<dbReference type="InterPro" id="IPR008334">
    <property type="entry name" value="5'-Nucleotdase_C"/>
</dbReference>
<dbReference type="AlphaFoldDB" id="A0A8B8BWY6"/>
<dbReference type="Gene3D" id="3.60.21.10">
    <property type="match status" value="1"/>
</dbReference>
<dbReference type="EC" id="3.1.3.5" evidence="3"/>
<feature type="compositionally biased region" description="Polar residues" evidence="9">
    <location>
        <begin position="434"/>
        <end position="443"/>
    </location>
</feature>
<keyword evidence="12" id="KW-1185">Reference proteome</keyword>
<evidence type="ECO:0000259" key="11">
    <source>
        <dbReference type="Pfam" id="PF02872"/>
    </source>
</evidence>
<reference evidence="13" key="1">
    <citation type="submission" date="2025-08" db="UniProtKB">
        <authorList>
            <consortium name="RefSeq"/>
        </authorList>
    </citation>
    <scope>IDENTIFICATION</scope>
    <source>
        <tissue evidence="13">Whole sample</tissue>
    </source>
</reference>
<keyword evidence="5" id="KW-0732">Signal</keyword>
<evidence type="ECO:0000256" key="9">
    <source>
        <dbReference type="SAM" id="MobiDB-lite"/>
    </source>
</evidence>
<feature type="domain" description="Calcineurin-like phosphoesterase" evidence="10">
    <location>
        <begin position="9"/>
        <end position="191"/>
    </location>
</feature>
<keyword evidence="4" id="KW-0479">Metal-binding</keyword>
<dbReference type="CDD" id="cd07409">
    <property type="entry name" value="MPP_CD73_N"/>
    <property type="match status" value="1"/>
</dbReference>
<dbReference type="GO" id="GO:0009166">
    <property type="term" value="P:nucleotide catabolic process"/>
    <property type="evidence" value="ECO:0007669"/>
    <property type="project" value="InterPro"/>
</dbReference>
<protein>
    <recommendedName>
        <fullName evidence="3">5'-nucleotidase</fullName>
        <ecNumber evidence="3">3.1.3.5</ecNumber>
    </recommendedName>
</protein>
<evidence type="ECO:0000256" key="7">
    <source>
        <dbReference type="ARBA" id="ARBA00022801"/>
    </source>
</evidence>
<dbReference type="Gene3D" id="3.90.780.10">
    <property type="entry name" value="5'-Nucleotidase, C-terminal domain"/>
    <property type="match status" value="2"/>
</dbReference>
<accession>A0A8B8BWY6</accession>
<dbReference type="InterPro" id="IPR029052">
    <property type="entry name" value="Metallo-depent_PP-like"/>
</dbReference>
<keyword evidence="7 8" id="KW-0378">Hydrolase</keyword>
<evidence type="ECO:0000256" key="4">
    <source>
        <dbReference type="ARBA" id="ARBA00022723"/>
    </source>
</evidence>
<dbReference type="SUPFAM" id="SSF56300">
    <property type="entry name" value="Metallo-dependent phosphatases"/>
    <property type="match status" value="1"/>
</dbReference>
<evidence type="ECO:0000256" key="2">
    <source>
        <dbReference type="ARBA" id="ARBA00006654"/>
    </source>
</evidence>
<evidence type="ECO:0000259" key="10">
    <source>
        <dbReference type="Pfam" id="PF00149"/>
    </source>
</evidence>
<dbReference type="Pfam" id="PF00149">
    <property type="entry name" value="Metallophos"/>
    <property type="match status" value="1"/>
</dbReference>
<feature type="domain" description="5'-Nucleotidase C-terminal" evidence="11">
    <location>
        <begin position="305"/>
        <end position="358"/>
    </location>
</feature>
<dbReference type="InterPro" id="IPR004843">
    <property type="entry name" value="Calcineurin-like_PHP"/>
</dbReference>
<dbReference type="Pfam" id="PF02872">
    <property type="entry name" value="5_nucleotid_C"/>
    <property type="match status" value="1"/>
</dbReference>
<comment type="similarity">
    <text evidence="2 8">Belongs to the 5'-nucleotidase family.</text>
</comment>
<evidence type="ECO:0000256" key="6">
    <source>
        <dbReference type="ARBA" id="ARBA00022741"/>
    </source>
</evidence>
<organism evidence="12 13">
    <name type="scientific">Crassostrea virginica</name>
    <name type="common">Eastern oyster</name>
    <dbReference type="NCBI Taxonomy" id="6565"/>
    <lineage>
        <taxon>Eukaryota</taxon>
        <taxon>Metazoa</taxon>
        <taxon>Spiralia</taxon>
        <taxon>Lophotrochozoa</taxon>
        <taxon>Mollusca</taxon>
        <taxon>Bivalvia</taxon>
        <taxon>Autobranchia</taxon>
        <taxon>Pteriomorphia</taxon>
        <taxon>Ostreida</taxon>
        <taxon>Ostreoidea</taxon>
        <taxon>Ostreidae</taxon>
        <taxon>Crassostrea</taxon>
    </lineage>
</organism>
<evidence type="ECO:0000256" key="8">
    <source>
        <dbReference type="RuleBase" id="RU362119"/>
    </source>
</evidence>
<evidence type="ECO:0000313" key="13">
    <source>
        <dbReference type="RefSeq" id="XP_022307805.1"/>
    </source>
</evidence>
<keyword evidence="6 8" id="KW-0547">Nucleotide-binding</keyword>
<dbReference type="PANTHER" id="PTHR11575">
    <property type="entry name" value="5'-NUCLEOTIDASE-RELATED"/>
    <property type="match status" value="1"/>
</dbReference>
<dbReference type="PRINTS" id="PR01607">
    <property type="entry name" value="APYRASEFAMLY"/>
</dbReference>
<dbReference type="InterPro" id="IPR036907">
    <property type="entry name" value="5'-Nucleotdase_C_sf"/>
</dbReference>
<dbReference type="GeneID" id="111113806"/>
<dbReference type="RefSeq" id="XP_022307805.1">
    <property type="nucleotide sequence ID" value="XM_022452097.1"/>
</dbReference>
<dbReference type="PANTHER" id="PTHR11575:SF24">
    <property type="entry name" value="5'-NUCLEOTIDASE"/>
    <property type="match status" value="1"/>
</dbReference>
<evidence type="ECO:0000256" key="3">
    <source>
        <dbReference type="ARBA" id="ARBA00012643"/>
    </source>
</evidence>
<proteinExistence type="inferred from homology"/>
<gene>
    <name evidence="13" type="primary">LOC111113806</name>
</gene>
<evidence type="ECO:0000256" key="1">
    <source>
        <dbReference type="ARBA" id="ARBA00000815"/>
    </source>
</evidence>
<feature type="region of interest" description="Disordered" evidence="9">
    <location>
        <begin position="434"/>
        <end position="462"/>
    </location>
</feature>
<dbReference type="Proteomes" id="UP000694844">
    <property type="component" value="Chromosome 9"/>
</dbReference>